<sequence length="706" mass="73712">MALDVGELVARLTLDDSRFVQGTQRAEQQSRQSTQRITNGFQDISRAAQRASQAAQAVEINRRLEQQARDAAQRIQELERNAQRADQSVDDITMNTQLLNDARRAAQQIEDIRAAARQAAGAVDNIELGNRLQQDLRAAQDELGNLYDQAAEGGGDAGSQSGGNFLSGFSDAIGDLGSKTGPVAGSILGIAALGLTAGAMLAAAIKDGMQAELQRDLFQAQTGTTVAQAEKFARAAGEAYADVFGESVEENLSTLKLALQNNIIDPGATQRDAEKVVAQLDTISTALDTEVSQSVKAVSALMSTGLAASAEEAADMIANAVGGSANKDEDLLEVIWEYAAGWKNAGIEAQTALALIEQSTDSGAWNADVASDALREFGRRISEEGDAMVEGMDSIGLSGQEMFDDFVAGGERSNQAFDKLFDKIRSIEDPVLRNEAILAVLGDTAGDFFDVFASWDPSEALKNFGEFEGAAGRLAATMGGNAATSVEGAMRSISVVADGLKAALAEAFGPYIAEWADQISNNRAGVIQFFIDVGNGAFDGAEAVLGFVSQGMRGLAEFADAGTDMSVSFLRSLADMIDGLTFLDSIPGFSALIPDMGDASDKLDRLADAAERGGEGIASGLRTGADFIDNTLIPGVDSAQSRFNDFAGDMKLSAAFNDESAKVSKAISDIGVAADGTTMDLEAFTGGLAKGGAGASRPRCPGIGPH</sequence>
<reference evidence="3 4" key="1">
    <citation type="submission" date="2019-10" db="EMBL/GenBank/DDBJ databases">
        <title>Draft Genome Assembly of Rhodococcus zopfii DSM44189.</title>
        <authorList>
            <person name="Sutton J.M."/>
            <person name="Akob D.M."/>
            <person name="Bushman T.J."/>
        </authorList>
    </citation>
    <scope>NUCLEOTIDE SEQUENCE [LARGE SCALE GENOMIC DNA]</scope>
    <source>
        <strain evidence="3 4">DSM 44189</strain>
    </source>
</reference>
<evidence type="ECO:0000256" key="1">
    <source>
        <dbReference type="SAM" id="Coils"/>
    </source>
</evidence>
<evidence type="ECO:0000313" key="3">
    <source>
        <dbReference type="EMBL" id="MDV2475159.1"/>
    </source>
</evidence>
<dbReference type="Proteomes" id="UP001275440">
    <property type="component" value="Unassembled WGS sequence"/>
</dbReference>
<keyword evidence="4" id="KW-1185">Reference proteome</keyword>
<proteinExistence type="predicted"/>
<evidence type="ECO:0000313" key="4">
    <source>
        <dbReference type="Proteomes" id="UP001275440"/>
    </source>
</evidence>
<organism evidence="3 4">
    <name type="scientific">Rhodococcus zopfii</name>
    <dbReference type="NCBI Taxonomy" id="43772"/>
    <lineage>
        <taxon>Bacteria</taxon>
        <taxon>Bacillati</taxon>
        <taxon>Actinomycetota</taxon>
        <taxon>Actinomycetes</taxon>
        <taxon>Mycobacteriales</taxon>
        <taxon>Nocardiaceae</taxon>
        <taxon>Rhodococcus</taxon>
    </lineage>
</organism>
<feature type="coiled-coil region" evidence="1">
    <location>
        <begin position="54"/>
        <end position="149"/>
    </location>
</feature>
<protein>
    <submittedName>
        <fullName evidence="3">Phage tail tape measure protein</fullName>
    </submittedName>
</protein>
<dbReference type="InterPro" id="IPR010090">
    <property type="entry name" value="Phage_tape_meas"/>
</dbReference>
<evidence type="ECO:0000259" key="2">
    <source>
        <dbReference type="Pfam" id="PF10145"/>
    </source>
</evidence>
<name>A0ABU3WNG4_9NOCA</name>
<keyword evidence="1" id="KW-0175">Coiled coil</keyword>
<accession>A0ABU3WNG4</accession>
<dbReference type="EMBL" id="WBMO01000001">
    <property type="protein sequence ID" value="MDV2475159.1"/>
    <property type="molecule type" value="Genomic_DNA"/>
</dbReference>
<gene>
    <name evidence="3" type="ORF">F8M49_06445</name>
</gene>
<comment type="caution">
    <text evidence="3">The sequence shown here is derived from an EMBL/GenBank/DDBJ whole genome shotgun (WGS) entry which is preliminary data.</text>
</comment>
<feature type="domain" description="Phage tail tape measure protein" evidence="2">
    <location>
        <begin position="259"/>
        <end position="442"/>
    </location>
</feature>
<dbReference type="Pfam" id="PF10145">
    <property type="entry name" value="PhageMin_Tail"/>
    <property type="match status" value="1"/>
</dbReference>